<protein>
    <submittedName>
        <fullName evidence="1">Uncharacterized protein</fullName>
    </submittedName>
</protein>
<sequence>MVCPEPQEEIFKSQQIPVQRNRIGWEQRKQFILGLTGGGGGGVKYGTNGLDWAHCPPIPEPDQDSGSDQD</sequence>
<comment type="caution">
    <text evidence="1">The sequence shown here is derived from an EMBL/GenBank/DDBJ whole genome shotgun (WGS) entry which is preliminary data.</text>
</comment>
<dbReference type="Proteomes" id="UP001331515">
    <property type="component" value="Unassembled WGS sequence"/>
</dbReference>
<dbReference type="EMBL" id="JAURVH010001525">
    <property type="protein sequence ID" value="KAK5917958.1"/>
    <property type="molecule type" value="Genomic_DNA"/>
</dbReference>
<name>A0AAN8DBW3_CHAGU</name>
<dbReference type="AlphaFoldDB" id="A0AAN8DBW3"/>
<reference evidence="1 2" key="1">
    <citation type="journal article" date="2023" name="Mol. Biol. Evol.">
        <title>Genomics of Secondarily Temperate Adaptation in the Only Non-Antarctic Icefish.</title>
        <authorList>
            <person name="Rivera-Colon A.G."/>
            <person name="Rayamajhi N."/>
            <person name="Minhas B.F."/>
            <person name="Madrigal G."/>
            <person name="Bilyk K.T."/>
            <person name="Yoon V."/>
            <person name="Hune M."/>
            <person name="Gregory S."/>
            <person name="Cheng C.H.C."/>
            <person name="Catchen J.M."/>
        </authorList>
    </citation>
    <scope>NUCLEOTIDE SEQUENCE [LARGE SCALE GENOMIC DNA]</scope>
    <source>
        <tissue evidence="1">White muscle</tissue>
    </source>
</reference>
<evidence type="ECO:0000313" key="1">
    <source>
        <dbReference type="EMBL" id="KAK5917958.1"/>
    </source>
</evidence>
<organism evidence="1 2">
    <name type="scientific">Champsocephalus gunnari</name>
    <name type="common">Mackerel icefish</name>
    <dbReference type="NCBI Taxonomy" id="52237"/>
    <lineage>
        <taxon>Eukaryota</taxon>
        <taxon>Metazoa</taxon>
        <taxon>Chordata</taxon>
        <taxon>Craniata</taxon>
        <taxon>Vertebrata</taxon>
        <taxon>Euteleostomi</taxon>
        <taxon>Actinopterygii</taxon>
        <taxon>Neopterygii</taxon>
        <taxon>Teleostei</taxon>
        <taxon>Neoteleostei</taxon>
        <taxon>Acanthomorphata</taxon>
        <taxon>Eupercaria</taxon>
        <taxon>Perciformes</taxon>
        <taxon>Notothenioidei</taxon>
        <taxon>Channichthyidae</taxon>
        <taxon>Champsocephalus</taxon>
    </lineage>
</organism>
<keyword evidence="2" id="KW-1185">Reference proteome</keyword>
<proteinExistence type="predicted"/>
<gene>
    <name evidence="1" type="ORF">CgunFtcFv8_002764</name>
</gene>
<evidence type="ECO:0000313" key="2">
    <source>
        <dbReference type="Proteomes" id="UP001331515"/>
    </source>
</evidence>
<accession>A0AAN8DBW3</accession>